<accession>A0A453KY87</accession>
<reference evidence="2" key="3">
    <citation type="journal article" date="2017" name="Nature">
        <title>Genome sequence of the progenitor of the wheat D genome Aegilops tauschii.</title>
        <authorList>
            <person name="Luo M.C."/>
            <person name="Gu Y.Q."/>
            <person name="Puiu D."/>
            <person name="Wang H."/>
            <person name="Twardziok S.O."/>
            <person name="Deal K.R."/>
            <person name="Huo N."/>
            <person name="Zhu T."/>
            <person name="Wang L."/>
            <person name="Wang Y."/>
            <person name="McGuire P.E."/>
            <person name="Liu S."/>
            <person name="Long H."/>
            <person name="Ramasamy R.K."/>
            <person name="Rodriguez J.C."/>
            <person name="Van S.L."/>
            <person name="Yuan L."/>
            <person name="Wang Z."/>
            <person name="Xia Z."/>
            <person name="Xiao L."/>
            <person name="Anderson O.D."/>
            <person name="Ouyang S."/>
            <person name="Liang Y."/>
            <person name="Zimin A.V."/>
            <person name="Pertea G."/>
            <person name="Qi P."/>
            <person name="Bennetzen J.L."/>
            <person name="Dai X."/>
            <person name="Dawson M.W."/>
            <person name="Muller H.G."/>
            <person name="Kugler K."/>
            <person name="Rivarola-Duarte L."/>
            <person name="Spannagl M."/>
            <person name="Mayer K.F.X."/>
            <person name="Lu F.H."/>
            <person name="Bevan M.W."/>
            <person name="Leroy P."/>
            <person name="Li P."/>
            <person name="You F.M."/>
            <person name="Sun Q."/>
            <person name="Liu Z."/>
            <person name="Lyons E."/>
            <person name="Wicker T."/>
            <person name="Salzberg S.L."/>
            <person name="Devos K.M."/>
            <person name="Dvorak J."/>
        </authorList>
    </citation>
    <scope>NUCLEOTIDE SEQUENCE [LARGE SCALE GENOMIC DNA]</scope>
    <source>
        <strain evidence="2">cv. AL8/78</strain>
    </source>
</reference>
<reference evidence="3" key="1">
    <citation type="journal article" date="2014" name="Science">
        <title>Ancient hybridizations among the ancestral genomes of bread wheat.</title>
        <authorList>
            <consortium name="International Wheat Genome Sequencing Consortium,"/>
            <person name="Marcussen T."/>
            <person name="Sandve S.R."/>
            <person name="Heier L."/>
            <person name="Spannagl M."/>
            <person name="Pfeifer M."/>
            <person name="Jakobsen K.S."/>
            <person name="Wulff B.B."/>
            <person name="Steuernagel B."/>
            <person name="Mayer K.F."/>
            <person name="Olsen O.A."/>
        </authorList>
    </citation>
    <scope>NUCLEOTIDE SEQUENCE [LARGE SCALE GENOMIC DNA]</scope>
    <source>
        <strain evidence="3">cv. AL8/78</strain>
    </source>
</reference>
<organism evidence="2 3">
    <name type="scientific">Aegilops tauschii subsp. strangulata</name>
    <name type="common">Goatgrass</name>
    <dbReference type="NCBI Taxonomy" id="200361"/>
    <lineage>
        <taxon>Eukaryota</taxon>
        <taxon>Viridiplantae</taxon>
        <taxon>Streptophyta</taxon>
        <taxon>Embryophyta</taxon>
        <taxon>Tracheophyta</taxon>
        <taxon>Spermatophyta</taxon>
        <taxon>Magnoliopsida</taxon>
        <taxon>Liliopsida</taxon>
        <taxon>Poales</taxon>
        <taxon>Poaceae</taxon>
        <taxon>BOP clade</taxon>
        <taxon>Pooideae</taxon>
        <taxon>Triticodae</taxon>
        <taxon>Triticeae</taxon>
        <taxon>Triticinae</taxon>
        <taxon>Aegilops</taxon>
    </lineage>
</organism>
<evidence type="ECO:0000313" key="3">
    <source>
        <dbReference type="Proteomes" id="UP000015105"/>
    </source>
</evidence>
<reference evidence="2" key="5">
    <citation type="journal article" date="2021" name="G3 (Bethesda)">
        <title>Aegilops tauschii genome assembly Aet v5.0 features greater sequence contiguity and improved annotation.</title>
        <authorList>
            <person name="Wang L."/>
            <person name="Zhu T."/>
            <person name="Rodriguez J.C."/>
            <person name="Deal K.R."/>
            <person name="Dubcovsky J."/>
            <person name="McGuire P.E."/>
            <person name="Lux T."/>
            <person name="Spannagl M."/>
            <person name="Mayer K.F.X."/>
            <person name="Baldrich P."/>
            <person name="Meyers B.C."/>
            <person name="Huo N."/>
            <person name="Gu Y.Q."/>
            <person name="Zhou H."/>
            <person name="Devos K.M."/>
            <person name="Bennetzen J.L."/>
            <person name="Unver T."/>
            <person name="Budak H."/>
            <person name="Gulick P.J."/>
            <person name="Galiba G."/>
            <person name="Kalapos B."/>
            <person name="Nelson D.R."/>
            <person name="Li P."/>
            <person name="You F.M."/>
            <person name="Luo M.C."/>
            <person name="Dvorak J."/>
        </authorList>
    </citation>
    <scope>NUCLEOTIDE SEQUENCE [LARGE SCALE GENOMIC DNA]</scope>
    <source>
        <strain evidence="2">cv. AL8/78</strain>
    </source>
</reference>
<keyword evidence="3" id="KW-1185">Reference proteome</keyword>
<evidence type="ECO:0000256" key="1">
    <source>
        <dbReference type="SAM" id="Phobius"/>
    </source>
</evidence>
<sequence length="59" mass="6655">MYVLFPLSAMALQPLPPFLTALHLMICLWTFNACAVKLTLKPWFLCLTLPHWGGPLRSA</sequence>
<keyword evidence="1" id="KW-1133">Transmembrane helix</keyword>
<dbReference type="EnsemblPlants" id="AET5Gv20556600.8">
    <property type="protein sequence ID" value="AET5Gv20556600.8"/>
    <property type="gene ID" value="AET5Gv20556600"/>
</dbReference>
<keyword evidence="1" id="KW-0472">Membrane</keyword>
<evidence type="ECO:0000313" key="2">
    <source>
        <dbReference type="EnsemblPlants" id="AET5Gv20556600.8"/>
    </source>
</evidence>
<dbReference type="Proteomes" id="UP000015105">
    <property type="component" value="Chromosome 5D"/>
</dbReference>
<feature type="transmembrane region" description="Helical" evidence="1">
    <location>
        <begin position="20"/>
        <end position="40"/>
    </location>
</feature>
<reference evidence="3" key="2">
    <citation type="journal article" date="2017" name="Nat. Plants">
        <title>The Aegilops tauschii genome reveals multiple impacts of transposons.</title>
        <authorList>
            <person name="Zhao G."/>
            <person name="Zou C."/>
            <person name="Li K."/>
            <person name="Wang K."/>
            <person name="Li T."/>
            <person name="Gao L."/>
            <person name="Zhang X."/>
            <person name="Wang H."/>
            <person name="Yang Z."/>
            <person name="Liu X."/>
            <person name="Jiang W."/>
            <person name="Mao L."/>
            <person name="Kong X."/>
            <person name="Jiao Y."/>
            <person name="Jia J."/>
        </authorList>
    </citation>
    <scope>NUCLEOTIDE SEQUENCE [LARGE SCALE GENOMIC DNA]</scope>
    <source>
        <strain evidence="3">cv. AL8/78</strain>
    </source>
</reference>
<protein>
    <submittedName>
        <fullName evidence="2">Uncharacterized protein</fullName>
    </submittedName>
</protein>
<dbReference type="AlphaFoldDB" id="A0A453KY87"/>
<reference evidence="2" key="4">
    <citation type="submission" date="2019-03" db="UniProtKB">
        <authorList>
            <consortium name="EnsemblPlants"/>
        </authorList>
    </citation>
    <scope>IDENTIFICATION</scope>
</reference>
<name>A0A453KY87_AEGTS</name>
<dbReference type="Gramene" id="AET5Gv20556600.8">
    <property type="protein sequence ID" value="AET5Gv20556600.8"/>
    <property type="gene ID" value="AET5Gv20556600"/>
</dbReference>
<keyword evidence="1" id="KW-0812">Transmembrane</keyword>
<proteinExistence type="predicted"/>